<sequence length="472" mass="52429">MKKVCSLKFNSRTKYRFGRLLNSCASAHSSIQKNTIFAAALFCLCTLCAPVFSQDTGFSVSGFVDTFHSVQLFKPDKISSGGGGQPVNDADNWDRQILDSRTRVRMELSAYADDCSVFISGNASYDGTCKSRTEIELKEAYADWTYGSFGIRAGRQIIVWGKADGVQIVDIVCPLDNTSLTGSDITDQRLPVNALSFNLRSDMLSFDMTAIPVFTPAKMPQKDNPLYGVLFPSYSSGNKMTWNEPEEVRFSLKNTEYAIRLSAWLPFADLAASFFTGNDDIAVYDMKSDASGITLSGSYERIYMSGLECAIPLSDFVLRGECAFIGGRRFSGKKWEVLPDGSMLCSPVKKNQIRALLGLDWNRGGWTFTAQYIEDIILAYDEDEISRKQRIPAATLSIEKSFIHDTLTLNFSGVVDINDYDCALYPSVKYSVNDSINVKCGAYVYTSGREDSSAYGRMKDASCAWIKMVYSY</sequence>
<accession>A0A975IFE8</accession>
<dbReference type="InterPro" id="IPR010727">
    <property type="entry name" value="DUF1302"/>
</dbReference>
<proteinExistence type="predicted"/>
<dbReference type="KEGG" id="tpav:HRQ91_07265"/>
<keyword evidence="2" id="KW-1185">Reference proteome</keyword>
<protein>
    <submittedName>
        <fullName evidence="1">Uncharacterized protein</fullName>
    </submittedName>
</protein>
<dbReference type="RefSeq" id="WP_210118935.1">
    <property type="nucleotide sequence ID" value="NZ_CP054142.1"/>
</dbReference>
<reference evidence="1 2" key="1">
    <citation type="journal article" date="2021" name="Microbiol. Resour. Announc.">
        <title>Complete Genome Sequences of Three Human Oral Treponema parvum Isolates.</title>
        <authorList>
            <person name="Zeng H."/>
            <person name="Watt R.M."/>
        </authorList>
    </citation>
    <scope>NUCLEOTIDE SEQUENCE [LARGE SCALE GENOMIC DNA]</scope>
    <source>
        <strain evidence="1 2">ATCC 700770</strain>
    </source>
</reference>
<dbReference type="Proteomes" id="UP000671908">
    <property type="component" value="Chromosome"/>
</dbReference>
<dbReference type="EMBL" id="CP054142">
    <property type="protein sequence ID" value="QTQ14264.1"/>
    <property type="molecule type" value="Genomic_DNA"/>
</dbReference>
<dbReference type="AlphaFoldDB" id="A0A975IFE8"/>
<gene>
    <name evidence="1" type="ORF">HRQ91_07265</name>
</gene>
<organism evidence="1 2">
    <name type="scientific">Treponema parvum</name>
    <dbReference type="NCBI Taxonomy" id="138851"/>
    <lineage>
        <taxon>Bacteria</taxon>
        <taxon>Pseudomonadati</taxon>
        <taxon>Spirochaetota</taxon>
        <taxon>Spirochaetia</taxon>
        <taxon>Spirochaetales</taxon>
        <taxon>Treponemataceae</taxon>
        <taxon>Treponema</taxon>
    </lineage>
</organism>
<evidence type="ECO:0000313" key="1">
    <source>
        <dbReference type="EMBL" id="QTQ14264.1"/>
    </source>
</evidence>
<name>A0A975IFE8_9SPIR</name>
<dbReference type="Pfam" id="PF06980">
    <property type="entry name" value="DUF1302"/>
    <property type="match status" value="1"/>
</dbReference>
<evidence type="ECO:0000313" key="2">
    <source>
        <dbReference type="Proteomes" id="UP000671908"/>
    </source>
</evidence>